<proteinExistence type="predicted"/>
<organism evidence="1 2">
    <name type="scientific">Saccharopolyspora spinosa</name>
    <dbReference type="NCBI Taxonomy" id="60894"/>
    <lineage>
        <taxon>Bacteria</taxon>
        <taxon>Bacillati</taxon>
        <taxon>Actinomycetota</taxon>
        <taxon>Actinomycetes</taxon>
        <taxon>Pseudonocardiales</taxon>
        <taxon>Pseudonocardiaceae</taxon>
        <taxon>Saccharopolyspora</taxon>
    </lineage>
</organism>
<name>A0A2N3Y2B8_SACSN</name>
<evidence type="ECO:0000313" key="2">
    <source>
        <dbReference type="Proteomes" id="UP000233786"/>
    </source>
</evidence>
<comment type="caution">
    <text evidence="1">The sequence shown here is derived from an EMBL/GenBank/DDBJ whole genome shotgun (WGS) entry which is preliminary data.</text>
</comment>
<reference evidence="1" key="1">
    <citation type="submission" date="2017-12" db="EMBL/GenBank/DDBJ databases">
        <title>Sequencing the genomes of 1000 Actinobacteria strains.</title>
        <authorList>
            <person name="Klenk H.-P."/>
        </authorList>
    </citation>
    <scope>NUCLEOTIDE SEQUENCE [LARGE SCALE GENOMIC DNA]</scope>
    <source>
        <strain evidence="1">DSM 44228</strain>
    </source>
</reference>
<gene>
    <name evidence="1" type="ORF">A8926_4906</name>
</gene>
<dbReference type="AlphaFoldDB" id="A0A2N3Y2B8"/>
<sequence length="49" mass="5674">MGQRERLAGRLLLRWREKGLQRQAVRFLTPRCKQVGAQQFVDATQSGEC</sequence>
<protein>
    <submittedName>
        <fullName evidence="1">Uncharacterized protein</fullName>
    </submittedName>
</protein>
<evidence type="ECO:0000313" key="1">
    <source>
        <dbReference type="EMBL" id="PKW16991.1"/>
    </source>
</evidence>
<dbReference type="EMBL" id="PJNB01000001">
    <property type="protein sequence ID" value="PKW16991.1"/>
    <property type="molecule type" value="Genomic_DNA"/>
</dbReference>
<keyword evidence="2" id="KW-1185">Reference proteome</keyword>
<accession>A0A2N3Y2B8</accession>
<dbReference type="Proteomes" id="UP000233786">
    <property type="component" value="Unassembled WGS sequence"/>
</dbReference>